<dbReference type="EMBL" id="JAHESC010000007">
    <property type="protein sequence ID" value="MBT1686252.1"/>
    <property type="molecule type" value="Genomic_DNA"/>
</dbReference>
<dbReference type="AlphaFoldDB" id="A0AAP2D6X4"/>
<dbReference type="Pfam" id="PF04239">
    <property type="entry name" value="DUF421"/>
    <property type="match status" value="1"/>
</dbReference>
<evidence type="ECO:0000313" key="10">
    <source>
        <dbReference type="Proteomes" id="UP001319180"/>
    </source>
</evidence>
<evidence type="ECO:0000256" key="3">
    <source>
        <dbReference type="ARBA" id="ARBA00022475"/>
    </source>
</evidence>
<dbReference type="Gene3D" id="3.30.240.20">
    <property type="entry name" value="bsu07140 like domains"/>
    <property type="match status" value="1"/>
</dbReference>
<keyword evidence="10" id="KW-1185">Reference proteome</keyword>
<gene>
    <name evidence="9" type="ORF">KK078_06775</name>
</gene>
<keyword evidence="6 7" id="KW-0472">Membrane</keyword>
<proteinExistence type="inferred from homology"/>
<dbReference type="InterPro" id="IPR023090">
    <property type="entry name" value="UPF0702_alpha/beta_dom_sf"/>
</dbReference>
<evidence type="ECO:0000313" key="9">
    <source>
        <dbReference type="EMBL" id="MBT1686252.1"/>
    </source>
</evidence>
<evidence type="ECO:0000259" key="8">
    <source>
        <dbReference type="Pfam" id="PF04239"/>
    </source>
</evidence>
<dbReference type="PANTHER" id="PTHR34582">
    <property type="entry name" value="UPF0702 TRANSMEMBRANE PROTEIN YCAP"/>
    <property type="match status" value="1"/>
</dbReference>
<dbReference type="GO" id="GO:0005886">
    <property type="term" value="C:plasma membrane"/>
    <property type="evidence" value="ECO:0007669"/>
    <property type="project" value="UniProtKB-SubCell"/>
</dbReference>
<comment type="similarity">
    <text evidence="2">Belongs to the UPF0702 family.</text>
</comment>
<evidence type="ECO:0000256" key="1">
    <source>
        <dbReference type="ARBA" id="ARBA00004651"/>
    </source>
</evidence>
<sequence>MKTCRRLQKILVELYSKYTVGMKEVFEWPRLLWNNLPEVFLLEVLFRSVVMFVVLLMALRLVGKRGVRQLSIFEVVIIISLGSAAGDPMFYEDVGMLHAIMVFVAIIGIYRLVTWLMAKSIWFENLIEGKAIYLVREGKFAFNDFKKESLSQDEFFAELRVRQVEHLGQVRYAILETNGDFSIFFYPDEEVRPGLPLLPDEFCRKSPQVQHPAVYACAFCGHTEMLAPGRHRCPVCAREEWVRALNTRRIA</sequence>
<dbReference type="PANTHER" id="PTHR34582:SF6">
    <property type="entry name" value="UPF0702 TRANSMEMBRANE PROTEIN YCAP"/>
    <property type="match status" value="1"/>
</dbReference>
<feature type="domain" description="YetF C-terminal" evidence="8">
    <location>
        <begin position="119"/>
        <end position="197"/>
    </location>
</feature>
<keyword evidence="4 7" id="KW-0812">Transmembrane</keyword>
<evidence type="ECO:0000256" key="4">
    <source>
        <dbReference type="ARBA" id="ARBA00022692"/>
    </source>
</evidence>
<keyword evidence="3" id="KW-1003">Cell membrane</keyword>
<feature type="transmembrane region" description="Helical" evidence="7">
    <location>
        <begin position="97"/>
        <end position="118"/>
    </location>
</feature>
<evidence type="ECO:0000256" key="6">
    <source>
        <dbReference type="ARBA" id="ARBA00023136"/>
    </source>
</evidence>
<name>A0AAP2D6X4_9BACT</name>
<organism evidence="9 10">
    <name type="scientific">Dawidia soli</name>
    <dbReference type="NCBI Taxonomy" id="2782352"/>
    <lineage>
        <taxon>Bacteria</taxon>
        <taxon>Pseudomonadati</taxon>
        <taxon>Bacteroidota</taxon>
        <taxon>Cytophagia</taxon>
        <taxon>Cytophagales</taxon>
        <taxon>Chryseotaleaceae</taxon>
        <taxon>Dawidia</taxon>
    </lineage>
</organism>
<dbReference type="InterPro" id="IPR007353">
    <property type="entry name" value="DUF421"/>
</dbReference>
<evidence type="ECO:0000256" key="2">
    <source>
        <dbReference type="ARBA" id="ARBA00006448"/>
    </source>
</evidence>
<keyword evidence="5 7" id="KW-1133">Transmembrane helix</keyword>
<feature type="transmembrane region" description="Helical" evidence="7">
    <location>
        <begin position="39"/>
        <end position="59"/>
    </location>
</feature>
<reference evidence="9 10" key="1">
    <citation type="submission" date="2021-05" db="EMBL/GenBank/DDBJ databases">
        <title>A Polyphasic approach of four new species of the genus Ohtaekwangia: Ohtaekwangia histidinii sp. nov., Ohtaekwangia cretensis sp. nov., Ohtaekwangia indiensis sp. nov., Ohtaekwangia reichenbachii sp. nov. from diverse environment.</title>
        <authorList>
            <person name="Octaviana S."/>
        </authorList>
    </citation>
    <scope>NUCLEOTIDE SEQUENCE [LARGE SCALE GENOMIC DNA]</scope>
    <source>
        <strain evidence="9 10">PWU37</strain>
    </source>
</reference>
<protein>
    <submittedName>
        <fullName evidence="9">DUF421 domain-containing protein</fullName>
    </submittedName>
</protein>
<comment type="subcellular location">
    <subcellularLocation>
        <location evidence="1">Cell membrane</location>
        <topology evidence="1">Multi-pass membrane protein</topology>
    </subcellularLocation>
</comment>
<dbReference type="Proteomes" id="UP001319180">
    <property type="component" value="Unassembled WGS sequence"/>
</dbReference>
<comment type="caution">
    <text evidence="9">The sequence shown here is derived from an EMBL/GenBank/DDBJ whole genome shotgun (WGS) entry which is preliminary data.</text>
</comment>
<evidence type="ECO:0000256" key="7">
    <source>
        <dbReference type="SAM" id="Phobius"/>
    </source>
</evidence>
<accession>A0AAP2D6X4</accession>
<evidence type="ECO:0000256" key="5">
    <source>
        <dbReference type="ARBA" id="ARBA00022989"/>
    </source>
</evidence>